<gene>
    <name evidence="1" type="ordered locus">Marky_0764</name>
</gene>
<organism evidence="1 2">
    <name type="scientific">Marinithermus hydrothermalis (strain DSM 14884 / JCM 11576 / T1)</name>
    <dbReference type="NCBI Taxonomy" id="869210"/>
    <lineage>
        <taxon>Bacteria</taxon>
        <taxon>Thermotogati</taxon>
        <taxon>Deinococcota</taxon>
        <taxon>Deinococci</taxon>
        <taxon>Thermales</taxon>
        <taxon>Thermaceae</taxon>
        <taxon>Marinithermus</taxon>
    </lineage>
</organism>
<dbReference type="InterPro" id="IPR038458">
    <property type="entry name" value="NADH_quinone_OxRdtase_su15_sf"/>
</dbReference>
<dbReference type="GO" id="GO:0016491">
    <property type="term" value="F:oxidoreductase activity"/>
    <property type="evidence" value="ECO:0007669"/>
    <property type="project" value="UniProtKB-KW"/>
</dbReference>
<dbReference type="Gene3D" id="3.30.920.80">
    <property type="entry name" value="NADH-quinone oxidoreductase, subunit 15"/>
    <property type="match status" value="1"/>
</dbReference>
<dbReference type="RefSeq" id="WP_013703566.1">
    <property type="nucleotide sequence ID" value="NC_015387.1"/>
</dbReference>
<protein>
    <submittedName>
        <fullName evidence="1">NADH dehydrogenase (Quinone)</fullName>
        <ecNumber evidence="1">1.6.99.5</ecNumber>
    </submittedName>
</protein>
<dbReference type="KEGG" id="mhd:Marky_0764"/>
<evidence type="ECO:0000313" key="2">
    <source>
        <dbReference type="Proteomes" id="UP000007030"/>
    </source>
</evidence>
<dbReference type="STRING" id="869210.Marky_0764"/>
<sequence>MSENHDKALYEAWVEVLDWLKAYAVERGVRFEWEADFPDYIYRMHRPYDLPTRVMTVSLSDERGEPFFLADVSPRHAKLKQISFRVPGGHLHWHAHYEEGRGLVLGGKIPLTKEKLYQLADRARHHVDERRVERVS</sequence>
<dbReference type="GO" id="GO:0008199">
    <property type="term" value="F:ferric iron binding"/>
    <property type="evidence" value="ECO:0007669"/>
    <property type="project" value="InterPro"/>
</dbReference>
<name>F2NM44_MARHT</name>
<dbReference type="Proteomes" id="UP000007030">
    <property type="component" value="Chromosome"/>
</dbReference>
<dbReference type="EC" id="1.6.99.5" evidence="1"/>
<dbReference type="InterPro" id="IPR036524">
    <property type="entry name" value="Frataxin/CyaY_sf"/>
</dbReference>
<dbReference type="InterPro" id="IPR021093">
    <property type="entry name" value="NADH_quinone_OxRdtase_su15"/>
</dbReference>
<dbReference type="HOGENOM" id="CLU_132697_0_0_0"/>
<proteinExistence type="predicted"/>
<dbReference type="Pfam" id="PF11497">
    <property type="entry name" value="NADH_Oxid_Nqo15"/>
    <property type="match status" value="1"/>
</dbReference>
<dbReference type="GO" id="GO:0016226">
    <property type="term" value="P:iron-sulfur cluster assembly"/>
    <property type="evidence" value="ECO:0007669"/>
    <property type="project" value="InterPro"/>
</dbReference>
<accession>F2NM44</accession>
<dbReference type="OrthoDB" id="25825at2"/>
<keyword evidence="1" id="KW-0560">Oxidoreductase</keyword>
<dbReference type="SUPFAM" id="SSF55387">
    <property type="entry name" value="Frataxin/Nqo15-like"/>
    <property type="match status" value="1"/>
</dbReference>
<keyword evidence="2" id="KW-1185">Reference proteome</keyword>
<dbReference type="AlphaFoldDB" id="F2NM44"/>
<dbReference type="EMBL" id="CP002630">
    <property type="protein sequence ID" value="AEB11514.1"/>
    <property type="molecule type" value="Genomic_DNA"/>
</dbReference>
<evidence type="ECO:0000313" key="1">
    <source>
        <dbReference type="EMBL" id="AEB11514.1"/>
    </source>
</evidence>
<dbReference type="eggNOG" id="ENOG50325PM">
    <property type="taxonomic scope" value="Bacteria"/>
</dbReference>
<reference evidence="1 2" key="1">
    <citation type="journal article" date="2012" name="Stand. Genomic Sci.">
        <title>Complete genome sequence of the aerobic, heterotroph Marinithermus hydrothermalis type strain (T1(T)) from a deep-sea hydrothermal vent chimney.</title>
        <authorList>
            <person name="Copeland A."/>
            <person name="Gu W."/>
            <person name="Yasawong M."/>
            <person name="Lapidus A."/>
            <person name="Lucas S."/>
            <person name="Deshpande S."/>
            <person name="Pagani I."/>
            <person name="Tapia R."/>
            <person name="Cheng J.F."/>
            <person name="Goodwin L.A."/>
            <person name="Pitluck S."/>
            <person name="Liolios K."/>
            <person name="Ivanova N."/>
            <person name="Mavromatis K."/>
            <person name="Mikhailova N."/>
            <person name="Pati A."/>
            <person name="Chen A."/>
            <person name="Palaniappan K."/>
            <person name="Land M."/>
            <person name="Pan C."/>
            <person name="Brambilla E.M."/>
            <person name="Rohde M."/>
            <person name="Tindall B.J."/>
            <person name="Sikorski J."/>
            <person name="Goker M."/>
            <person name="Detter J.C."/>
            <person name="Bristow J."/>
            <person name="Eisen J.A."/>
            <person name="Markowitz V."/>
            <person name="Hugenholtz P."/>
            <person name="Kyrpides N.C."/>
            <person name="Klenk H.P."/>
            <person name="Woyke T."/>
        </authorList>
    </citation>
    <scope>NUCLEOTIDE SEQUENCE [LARGE SCALE GENOMIC DNA]</scope>
    <source>
        <strain evidence="2">DSM 14884 / JCM 11576 / T1</strain>
    </source>
</reference>